<organism evidence="2 3">
    <name type="scientific">Mycena metata</name>
    <dbReference type="NCBI Taxonomy" id="1033252"/>
    <lineage>
        <taxon>Eukaryota</taxon>
        <taxon>Fungi</taxon>
        <taxon>Dikarya</taxon>
        <taxon>Basidiomycota</taxon>
        <taxon>Agaricomycotina</taxon>
        <taxon>Agaricomycetes</taxon>
        <taxon>Agaricomycetidae</taxon>
        <taxon>Agaricales</taxon>
        <taxon>Marasmiineae</taxon>
        <taxon>Mycenaceae</taxon>
        <taxon>Mycena</taxon>
    </lineage>
</organism>
<sequence>MASHSEASFLRVEVWGMFLEGLAFGLYLVTCGPCFRLLFTTPSSQKSHSKNSWPLALMFLTFLAEATSSLAIHLYLNLQMVSARTQTEAVTEFRNSRPINMFKVVLTRCFDVDADADANALPQYTTILVQSIIFSGFLIYRCWRVYNRVWIYVILPSVLWLAAVVLMAVVVHFNTTHKIDGIFDTRQSRTLGSCFWAVEIAVNIITTGLLSYRLWRRGKLQWGLQSNADECIMSRLTPGKLASRIHCPNPVYQTEAYQAITRRIRIDSPFQLFVAHNNAVYASIDVLVHIVGIAFNLIIIHNHSHTVETASRAQLDNAPLRIISSNRTQSAPPSAIEFAYPKQFVPRRKNQLARPPAQEDNGLSRIHGNYLAQQSIHISDQSMNDTDGYPNHDRAIPYSTTVPNETALPSGTAGTQPAIPADASNLPKRNLCPVRTVAWQGIALTSAKNTTGPLGIDIRKFAIFSRSTKKLSDAFIRSNKFRPPLAQFIFSDQRSVPLSFFIGARLHYYNIQLIMHAVFKDNSDLKKTMHLGVFVKLVGNGPEYDDRSFIIDKLALMPPLPRALSDAAFAAANPPKEWFLYMGVRWEGFVFVGPDRMGFGVEKRNGAHEPLYRYYVREEQLAELAKIDTTEFKKLLDDSKRKSRGVCLVNEEMTFLVAFLKVRRSS</sequence>
<evidence type="ECO:0000256" key="1">
    <source>
        <dbReference type="SAM" id="Phobius"/>
    </source>
</evidence>
<proteinExistence type="predicted"/>
<keyword evidence="1" id="KW-0812">Transmembrane</keyword>
<feature type="transmembrane region" description="Helical" evidence="1">
    <location>
        <begin position="195"/>
        <end position="215"/>
    </location>
</feature>
<reference evidence="2" key="1">
    <citation type="submission" date="2023-03" db="EMBL/GenBank/DDBJ databases">
        <title>Massive genome expansion in bonnet fungi (Mycena s.s.) driven by repeated elements and novel gene families across ecological guilds.</title>
        <authorList>
            <consortium name="Lawrence Berkeley National Laboratory"/>
            <person name="Harder C.B."/>
            <person name="Miyauchi S."/>
            <person name="Viragh M."/>
            <person name="Kuo A."/>
            <person name="Thoen E."/>
            <person name="Andreopoulos B."/>
            <person name="Lu D."/>
            <person name="Skrede I."/>
            <person name="Drula E."/>
            <person name="Henrissat B."/>
            <person name="Morin E."/>
            <person name="Kohler A."/>
            <person name="Barry K."/>
            <person name="LaButti K."/>
            <person name="Morin E."/>
            <person name="Salamov A."/>
            <person name="Lipzen A."/>
            <person name="Mereny Z."/>
            <person name="Hegedus B."/>
            <person name="Baldrian P."/>
            <person name="Stursova M."/>
            <person name="Weitz H."/>
            <person name="Taylor A."/>
            <person name="Grigoriev I.V."/>
            <person name="Nagy L.G."/>
            <person name="Martin F."/>
            <person name="Kauserud H."/>
        </authorList>
    </citation>
    <scope>NUCLEOTIDE SEQUENCE</scope>
    <source>
        <strain evidence="2">CBHHK182m</strain>
    </source>
</reference>
<evidence type="ECO:0000313" key="3">
    <source>
        <dbReference type="Proteomes" id="UP001215598"/>
    </source>
</evidence>
<keyword evidence="3" id="KW-1185">Reference proteome</keyword>
<evidence type="ECO:0000313" key="2">
    <source>
        <dbReference type="EMBL" id="KAJ7742831.1"/>
    </source>
</evidence>
<gene>
    <name evidence="2" type="ORF">B0H16DRAFT_1463913</name>
</gene>
<dbReference type="AlphaFoldDB" id="A0AAD7N2H8"/>
<accession>A0AAD7N2H8</accession>
<feature type="transmembrane region" description="Helical" evidence="1">
    <location>
        <begin position="15"/>
        <end position="39"/>
    </location>
</feature>
<dbReference type="EMBL" id="JARKIB010000093">
    <property type="protein sequence ID" value="KAJ7742831.1"/>
    <property type="molecule type" value="Genomic_DNA"/>
</dbReference>
<keyword evidence="1" id="KW-1133">Transmembrane helix</keyword>
<feature type="transmembrane region" description="Helical" evidence="1">
    <location>
        <begin position="150"/>
        <end position="175"/>
    </location>
</feature>
<name>A0AAD7N2H8_9AGAR</name>
<protein>
    <submittedName>
        <fullName evidence="2">Uncharacterized protein</fullName>
    </submittedName>
</protein>
<feature type="transmembrane region" description="Helical" evidence="1">
    <location>
        <begin position="51"/>
        <end position="76"/>
    </location>
</feature>
<comment type="caution">
    <text evidence="2">The sequence shown here is derived from an EMBL/GenBank/DDBJ whole genome shotgun (WGS) entry which is preliminary data.</text>
</comment>
<keyword evidence="1" id="KW-0472">Membrane</keyword>
<dbReference type="Proteomes" id="UP001215598">
    <property type="component" value="Unassembled WGS sequence"/>
</dbReference>